<dbReference type="Proteomes" id="UP000682733">
    <property type="component" value="Unassembled WGS sequence"/>
</dbReference>
<evidence type="ECO:0000313" key="6">
    <source>
        <dbReference type="Proteomes" id="UP000663829"/>
    </source>
</evidence>
<dbReference type="InterPro" id="IPR006094">
    <property type="entry name" value="Oxid_FAD_bind_N"/>
</dbReference>
<name>A0A814GKN5_9BILA</name>
<sequence length="170" mass="18286">MSSQSTLVVNDIHSQLNPIKVAEIVKVDSLEAIQATVLKAVEQNQFISIAGGRHAMGGQQFGTDTVLIDTIGLNRVLNFNGTTGLVEVEAGIQWPKLIGYLVETQKELPWSQQWGIAQKQTGADRLSIGGTLACNAHGRGLQMRPFIADVESFTLVDAQAWPAAAMACLE</sequence>
<dbReference type="InterPro" id="IPR016169">
    <property type="entry name" value="FAD-bd_PCMH_sub2"/>
</dbReference>
<dbReference type="OrthoDB" id="415825at2759"/>
<evidence type="ECO:0000313" key="4">
    <source>
        <dbReference type="EMBL" id="CAF3769311.1"/>
    </source>
</evidence>
<dbReference type="SUPFAM" id="SSF56176">
    <property type="entry name" value="FAD-binding/transporter-associated domain-like"/>
    <property type="match status" value="1"/>
</dbReference>
<organism evidence="2 6">
    <name type="scientific">Didymodactylos carnosus</name>
    <dbReference type="NCBI Taxonomy" id="1234261"/>
    <lineage>
        <taxon>Eukaryota</taxon>
        <taxon>Metazoa</taxon>
        <taxon>Spiralia</taxon>
        <taxon>Gnathifera</taxon>
        <taxon>Rotifera</taxon>
        <taxon>Eurotatoria</taxon>
        <taxon>Bdelloidea</taxon>
        <taxon>Philodinida</taxon>
        <taxon>Philodinidae</taxon>
        <taxon>Didymodactylos</taxon>
    </lineage>
</organism>
<dbReference type="Pfam" id="PF01565">
    <property type="entry name" value="FAD_binding_4"/>
    <property type="match status" value="1"/>
</dbReference>
<gene>
    <name evidence="2" type="ORF">GPM918_LOCUS13590</name>
    <name evidence="3" type="ORF">OVA965_LOCUS23484</name>
    <name evidence="4" type="ORF">SRO942_LOCUS13590</name>
    <name evidence="5" type="ORF">TMI583_LOCUS24204</name>
</gene>
<dbReference type="Proteomes" id="UP000677228">
    <property type="component" value="Unassembled WGS sequence"/>
</dbReference>
<dbReference type="EMBL" id="CAJOBC010003148">
    <property type="protein sequence ID" value="CAF3769311.1"/>
    <property type="molecule type" value="Genomic_DNA"/>
</dbReference>
<feature type="domain" description="FAD-binding PCMH-type" evidence="1">
    <location>
        <begin position="14"/>
        <end position="170"/>
    </location>
</feature>
<dbReference type="PROSITE" id="PS51387">
    <property type="entry name" value="FAD_PCMH"/>
    <property type="match status" value="1"/>
</dbReference>
<dbReference type="AlphaFoldDB" id="A0A814GKN5"/>
<evidence type="ECO:0000313" key="3">
    <source>
        <dbReference type="EMBL" id="CAF1189926.1"/>
    </source>
</evidence>
<comment type="caution">
    <text evidence="2">The sequence shown here is derived from an EMBL/GenBank/DDBJ whole genome shotgun (WGS) entry which is preliminary data.</text>
</comment>
<dbReference type="Proteomes" id="UP000663829">
    <property type="component" value="Unassembled WGS sequence"/>
</dbReference>
<dbReference type="EMBL" id="CAJNOK010013711">
    <property type="protein sequence ID" value="CAF1189926.1"/>
    <property type="molecule type" value="Genomic_DNA"/>
</dbReference>
<accession>A0A814GKN5</accession>
<evidence type="ECO:0000313" key="5">
    <source>
        <dbReference type="EMBL" id="CAF4000999.1"/>
    </source>
</evidence>
<dbReference type="GO" id="GO:0071949">
    <property type="term" value="F:FAD binding"/>
    <property type="evidence" value="ECO:0007669"/>
    <property type="project" value="InterPro"/>
</dbReference>
<proteinExistence type="predicted"/>
<keyword evidence="6" id="KW-1185">Reference proteome</keyword>
<evidence type="ECO:0000313" key="2">
    <source>
        <dbReference type="EMBL" id="CAF0997757.1"/>
    </source>
</evidence>
<reference evidence="2" key="1">
    <citation type="submission" date="2021-02" db="EMBL/GenBank/DDBJ databases">
        <authorList>
            <person name="Nowell W R."/>
        </authorList>
    </citation>
    <scope>NUCLEOTIDE SEQUENCE</scope>
</reference>
<dbReference type="EMBL" id="CAJNOQ010003148">
    <property type="protein sequence ID" value="CAF0997757.1"/>
    <property type="molecule type" value="Genomic_DNA"/>
</dbReference>
<dbReference type="InterPro" id="IPR036318">
    <property type="entry name" value="FAD-bd_PCMH-like_sf"/>
</dbReference>
<dbReference type="EMBL" id="CAJOBA010035241">
    <property type="protein sequence ID" value="CAF4000999.1"/>
    <property type="molecule type" value="Genomic_DNA"/>
</dbReference>
<dbReference type="Gene3D" id="3.30.465.10">
    <property type="match status" value="1"/>
</dbReference>
<dbReference type="InterPro" id="IPR016166">
    <property type="entry name" value="FAD-bd_PCMH"/>
</dbReference>
<protein>
    <recommendedName>
        <fullName evidence="1">FAD-binding PCMH-type domain-containing protein</fullName>
    </recommendedName>
</protein>
<evidence type="ECO:0000259" key="1">
    <source>
        <dbReference type="PROSITE" id="PS51387"/>
    </source>
</evidence>
<dbReference type="Proteomes" id="UP000681722">
    <property type="component" value="Unassembled WGS sequence"/>
</dbReference>